<reference evidence="7" key="1">
    <citation type="journal article" date="2021" name="Nat. Commun.">
        <title>Genetic determinants of endophytism in the Arabidopsis root mycobiome.</title>
        <authorList>
            <person name="Mesny F."/>
            <person name="Miyauchi S."/>
            <person name="Thiergart T."/>
            <person name="Pickel B."/>
            <person name="Atanasova L."/>
            <person name="Karlsson M."/>
            <person name="Huettel B."/>
            <person name="Barry K.W."/>
            <person name="Haridas S."/>
            <person name="Chen C."/>
            <person name="Bauer D."/>
            <person name="Andreopoulos W."/>
            <person name="Pangilinan J."/>
            <person name="LaButti K."/>
            <person name="Riley R."/>
            <person name="Lipzen A."/>
            <person name="Clum A."/>
            <person name="Drula E."/>
            <person name="Henrissat B."/>
            <person name="Kohler A."/>
            <person name="Grigoriev I.V."/>
            <person name="Martin F.M."/>
            <person name="Hacquard S."/>
        </authorList>
    </citation>
    <scope>NUCLEOTIDE SEQUENCE</scope>
    <source>
        <strain evidence="7">MPI-CAGE-CH-0230</strain>
    </source>
</reference>
<dbReference type="AlphaFoldDB" id="A0A9P8XY09"/>
<dbReference type="InterPro" id="IPR052374">
    <property type="entry name" value="SERAC1"/>
</dbReference>
<dbReference type="GO" id="GO:0016020">
    <property type="term" value="C:membrane"/>
    <property type="evidence" value="ECO:0007669"/>
    <property type="project" value="UniProtKB-SubCell"/>
</dbReference>
<keyword evidence="8" id="KW-1185">Reference proteome</keyword>
<evidence type="ECO:0008006" key="9">
    <source>
        <dbReference type="Google" id="ProtNLM"/>
    </source>
</evidence>
<comment type="caution">
    <text evidence="7">The sequence shown here is derived from an EMBL/GenBank/DDBJ whole genome shotgun (WGS) entry which is preliminary data.</text>
</comment>
<dbReference type="InterPro" id="IPR029058">
    <property type="entry name" value="AB_hydrolase_fold"/>
</dbReference>
<organism evidence="7 8">
    <name type="scientific">Microdochium trichocladiopsis</name>
    <dbReference type="NCBI Taxonomy" id="1682393"/>
    <lineage>
        <taxon>Eukaryota</taxon>
        <taxon>Fungi</taxon>
        <taxon>Dikarya</taxon>
        <taxon>Ascomycota</taxon>
        <taxon>Pezizomycotina</taxon>
        <taxon>Sordariomycetes</taxon>
        <taxon>Xylariomycetidae</taxon>
        <taxon>Xylariales</taxon>
        <taxon>Microdochiaceae</taxon>
        <taxon>Microdochium</taxon>
    </lineage>
</organism>
<dbReference type="OrthoDB" id="1658288at2759"/>
<evidence type="ECO:0000256" key="5">
    <source>
        <dbReference type="ARBA" id="ARBA00023128"/>
    </source>
</evidence>
<dbReference type="PANTHER" id="PTHR48182">
    <property type="entry name" value="PROTEIN SERAC1"/>
    <property type="match status" value="1"/>
</dbReference>
<proteinExistence type="predicted"/>
<comment type="subcellular location">
    <subcellularLocation>
        <location evidence="2">Endoplasmic reticulum</location>
    </subcellularLocation>
    <subcellularLocation>
        <location evidence="3">Membrane</location>
    </subcellularLocation>
    <subcellularLocation>
        <location evidence="1">Mitochondrion</location>
    </subcellularLocation>
</comment>
<dbReference type="GO" id="GO:0005739">
    <property type="term" value="C:mitochondrion"/>
    <property type="evidence" value="ECO:0007669"/>
    <property type="project" value="UniProtKB-SubCell"/>
</dbReference>
<name>A0A9P8XY09_9PEZI</name>
<sequence length="385" mass="42068">MAARKKNTWRVRGLDLRCSDDCLRRLLSEDDQGCADCTVHSLATEHHGHSQTATVSFTNGEATVAESLPPCTNHTGQYGSPALDDEFLGFTTLFAPPPEDHKIDIVAISGLGGHAFGSFKECGGEHMWLRDALPRHIVNQETGRPMARVLIYGYLSRVAASKSMQNVDDIAGPFREQLSGLTPPGAVARPVVFISHSLGGLVLKEAIISLAASSDADAERVRRTIYGLVFFGVPHAGMDNASLMTMAGKGPNRELVLSIGQTNSQFLTRQQRHFPGALETMGPQRREVFCFYETLESPTAVKTDGRWTMTGLSSILVSVTSATQCLLDTPDKQNHTCAIDRTHSEIVKFAAQDPWYDVVLQRLLRISRRAINESTAAAYHSTRSS</sequence>
<dbReference type="RefSeq" id="XP_046008449.1">
    <property type="nucleotide sequence ID" value="XM_046162286.1"/>
</dbReference>
<dbReference type="Proteomes" id="UP000756346">
    <property type="component" value="Unassembled WGS sequence"/>
</dbReference>
<evidence type="ECO:0000313" key="7">
    <source>
        <dbReference type="EMBL" id="KAH7024901.1"/>
    </source>
</evidence>
<evidence type="ECO:0000313" key="8">
    <source>
        <dbReference type="Proteomes" id="UP000756346"/>
    </source>
</evidence>
<evidence type="ECO:0000256" key="1">
    <source>
        <dbReference type="ARBA" id="ARBA00004173"/>
    </source>
</evidence>
<evidence type="ECO:0000256" key="2">
    <source>
        <dbReference type="ARBA" id="ARBA00004240"/>
    </source>
</evidence>
<gene>
    <name evidence="7" type="ORF">B0I36DRAFT_424605</name>
</gene>
<evidence type="ECO:0000256" key="4">
    <source>
        <dbReference type="ARBA" id="ARBA00022824"/>
    </source>
</evidence>
<dbReference type="EMBL" id="JAGTJQ010000009">
    <property type="protein sequence ID" value="KAH7024901.1"/>
    <property type="molecule type" value="Genomic_DNA"/>
</dbReference>
<evidence type="ECO:0000256" key="3">
    <source>
        <dbReference type="ARBA" id="ARBA00004370"/>
    </source>
</evidence>
<dbReference type="SUPFAM" id="SSF53474">
    <property type="entry name" value="alpha/beta-Hydrolases"/>
    <property type="match status" value="1"/>
</dbReference>
<keyword evidence="6" id="KW-0472">Membrane</keyword>
<keyword evidence="5" id="KW-0496">Mitochondrion</keyword>
<keyword evidence="4" id="KW-0256">Endoplasmic reticulum</keyword>
<dbReference type="GO" id="GO:0005783">
    <property type="term" value="C:endoplasmic reticulum"/>
    <property type="evidence" value="ECO:0007669"/>
    <property type="project" value="UniProtKB-SubCell"/>
</dbReference>
<dbReference type="GeneID" id="70191832"/>
<accession>A0A9P8XY09</accession>
<dbReference type="PANTHER" id="PTHR48182:SF2">
    <property type="entry name" value="PROTEIN SERAC1"/>
    <property type="match status" value="1"/>
</dbReference>
<evidence type="ECO:0000256" key="6">
    <source>
        <dbReference type="ARBA" id="ARBA00023136"/>
    </source>
</evidence>
<protein>
    <recommendedName>
        <fullName evidence="9">DUF676 domain-containing protein</fullName>
    </recommendedName>
</protein>
<dbReference type="Gene3D" id="3.40.50.1820">
    <property type="entry name" value="alpha/beta hydrolase"/>
    <property type="match status" value="1"/>
</dbReference>